<dbReference type="InterPro" id="IPR013083">
    <property type="entry name" value="Znf_RING/FYVE/PHD"/>
</dbReference>
<evidence type="ECO:0000313" key="10">
    <source>
        <dbReference type="EMBL" id="KAK9808568.1"/>
    </source>
</evidence>
<dbReference type="SUPFAM" id="SSF57850">
    <property type="entry name" value="RING/U-box"/>
    <property type="match status" value="1"/>
</dbReference>
<evidence type="ECO:0000256" key="7">
    <source>
        <dbReference type="SAM" id="MobiDB-lite"/>
    </source>
</evidence>
<feature type="transmembrane region" description="Helical" evidence="8">
    <location>
        <begin position="169"/>
        <end position="185"/>
    </location>
</feature>
<evidence type="ECO:0000256" key="8">
    <source>
        <dbReference type="SAM" id="Phobius"/>
    </source>
</evidence>
<dbReference type="PANTHER" id="PTHR13407:SF0">
    <property type="entry name" value="FI05221P"/>
    <property type="match status" value="1"/>
</dbReference>
<dbReference type="GO" id="GO:0000139">
    <property type="term" value="C:Golgi membrane"/>
    <property type="evidence" value="ECO:0007669"/>
    <property type="project" value="TreeGrafter"/>
</dbReference>
<comment type="caution">
    <text evidence="10">The sequence shown here is derived from an EMBL/GenBank/DDBJ whole genome shotgun (WGS) entry which is preliminary data.</text>
</comment>
<keyword evidence="11" id="KW-1185">Reference proteome</keyword>
<keyword evidence="5 8" id="KW-0472">Membrane</keyword>
<dbReference type="Proteomes" id="UP001465755">
    <property type="component" value="Unassembled WGS sequence"/>
</dbReference>
<dbReference type="PANTHER" id="PTHR13407">
    <property type="entry name" value="RNF121 PROTEIN"/>
    <property type="match status" value="1"/>
</dbReference>
<sequence length="313" mass="35032">MSLEASPSLTEPTDGLNSTLSSNLTSQNGSALHHRHHHPPGEGLLIFYGIMISILGAQSALVYWKQRNQRSYELVTLVGLWLVPAIVSVWMLFWRFILVWLAYTAGTGFIIFVNLTQKRMAPSTPRRAYMWFLWIHQVCVVGGVIGYVLLTVSFIFLPPKLANDYGGPLGLLLTWYCLYFGILNRDCAEVAADRMALVLGSGRRMAVSVRRCGICDGELKDFSANVGQNPGSIGGRQGSSFFGTNSIQLPCKHLFHDGCIRGWTLVGKKDTCPTCLEKVDLRQIFSDRPWETRNLSWIKMLDALRYLDRPASN</sequence>
<evidence type="ECO:0000259" key="9">
    <source>
        <dbReference type="PROSITE" id="PS50089"/>
    </source>
</evidence>
<evidence type="ECO:0000256" key="5">
    <source>
        <dbReference type="ARBA" id="ARBA00023136"/>
    </source>
</evidence>
<feature type="region of interest" description="Disordered" evidence="7">
    <location>
        <begin position="1"/>
        <end position="36"/>
    </location>
</feature>
<feature type="transmembrane region" description="Helical" evidence="8">
    <location>
        <begin position="128"/>
        <end position="157"/>
    </location>
</feature>
<dbReference type="Pfam" id="PF13639">
    <property type="entry name" value="zf-RING_2"/>
    <property type="match status" value="1"/>
</dbReference>
<keyword evidence="4 8" id="KW-1133">Transmembrane helix</keyword>
<name>A0AAW1PKD8_9CHLO</name>
<dbReference type="GO" id="GO:0036503">
    <property type="term" value="P:ERAD pathway"/>
    <property type="evidence" value="ECO:0007669"/>
    <property type="project" value="TreeGrafter"/>
</dbReference>
<feature type="transmembrane region" description="Helical" evidence="8">
    <location>
        <begin position="45"/>
        <end position="64"/>
    </location>
</feature>
<dbReference type="GO" id="GO:0005789">
    <property type="term" value="C:endoplasmic reticulum membrane"/>
    <property type="evidence" value="ECO:0007669"/>
    <property type="project" value="TreeGrafter"/>
</dbReference>
<evidence type="ECO:0000313" key="11">
    <source>
        <dbReference type="Proteomes" id="UP001465755"/>
    </source>
</evidence>
<evidence type="ECO:0000256" key="2">
    <source>
        <dbReference type="ARBA" id="ARBA00022692"/>
    </source>
</evidence>
<dbReference type="AlphaFoldDB" id="A0AAW1PKD8"/>
<dbReference type="SMART" id="SM00184">
    <property type="entry name" value="RING"/>
    <property type="match status" value="1"/>
</dbReference>
<accession>A0AAW1PKD8</accession>
<dbReference type="Gene3D" id="3.30.40.10">
    <property type="entry name" value="Zinc/RING finger domain, C3HC4 (zinc finger)"/>
    <property type="match status" value="1"/>
</dbReference>
<feature type="transmembrane region" description="Helical" evidence="8">
    <location>
        <begin position="71"/>
        <end position="91"/>
    </location>
</feature>
<comment type="subcellular location">
    <subcellularLocation>
        <location evidence="1">Membrane</location>
        <topology evidence="1">Multi-pass membrane protein</topology>
    </subcellularLocation>
</comment>
<evidence type="ECO:0000256" key="4">
    <source>
        <dbReference type="ARBA" id="ARBA00022989"/>
    </source>
</evidence>
<evidence type="ECO:0000256" key="3">
    <source>
        <dbReference type="ARBA" id="ARBA00022723"/>
    </source>
</evidence>
<keyword evidence="6" id="KW-0862">Zinc</keyword>
<feature type="domain" description="RING-type" evidence="9">
    <location>
        <begin position="212"/>
        <end position="275"/>
    </location>
</feature>
<dbReference type="GO" id="GO:0008270">
    <property type="term" value="F:zinc ion binding"/>
    <property type="evidence" value="ECO:0007669"/>
    <property type="project" value="UniProtKB-KW"/>
</dbReference>
<keyword evidence="6" id="KW-0863">Zinc-finger</keyword>
<dbReference type="GO" id="GO:0061630">
    <property type="term" value="F:ubiquitin protein ligase activity"/>
    <property type="evidence" value="ECO:0007669"/>
    <property type="project" value="TreeGrafter"/>
</dbReference>
<keyword evidence="2 8" id="KW-0812">Transmembrane</keyword>
<feature type="transmembrane region" description="Helical" evidence="8">
    <location>
        <begin position="97"/>
        <end position="116"/>
    </location>
</feature>
<organism evidence="10 11">
    <name type="scientific">Symbiochloris irregularis</name>
    <dbReference type="NCBI Taxonomy" id="706552"/>
    <lineage>
        <taxon>Eukaryota</taxon>
        <taxon>Viridiplantae</taxon>
        <taxon>Chlorophyta</taxon>
        <taxon>core chlorophytes</taxon>
        <taxon>Trebouxiophyceae</taxon>
        <taxon>Trebouxiales</taxon>
        <taxon>Trebouxiaceae</taxon>
        <taxon>Symbiochloris</taxon>
    </lineage>
</organism>
<protein>
    <recommendedName>
        <fullName evidence="9">RING-type domain-containing protein</fullName>
    </recommendedName>
</protein>
<dbReference type="EMBL" id="JALJOQ010000022">
    <property type="protein sequence ID" value="KAK9808568.1"/>
    <property type="molecule type" value="Genomic_DNA"/>
</dbReference>
<evidence type="ECO:0000256" key="1">
    <source>
        <dbReference type="ARBA" id="ARBA00004141"/>
    </source>
</evidence>
<feature type="compositionally biased region" description="Polar residues" evidence="7">
    <location>
        <begin position="1"/>
        <end position="11"/>
    </location>
</feature>
<reference evidence="10 11" key="1">
    <citation type="journal article" date="2024" name="Nat. Commun.">
        <title>Phylogenomics reveals the evolutionary origins of lichenization in chlorophyte algae.</title>
        <authorList>
            <person name="Puginier C."/>
            <person name="Libourel C."/>
            <person name="Otte J."/>
            <person name="Skaloud P."/>
            <person name="Haon M."/>
            <person name="Grisel S."/>
            <person name="Petersen M."/>
            <person name="Berrin J.G."/>
            <person name="Delaux P.M."/>
            <person name="Dal Grande F."/>
            <person name="Keller J."/>
        </authorList>
    </citation>
    <scope>NUCLEOTIDE SEQUENCE [LARGE SCALE GENOMIC DNA]</scope>
    <source>
        <strain evidence="10 11">SAG 2036</strain>
    </source>
</reference>
<dbReference type="InterPro" id="IPR040176">
    <property type="entry name" value="RNF121/RNF175"/>
</dbReference>
<proteinExistence type="predicted"/>
<dbReference type="PROSITE" id="PS50089">
    <property type="entry name" value="ZF_RING_2"/>
    <property type="match status" value="1"/>
</dbReference>
<keyword evidence="3" id="KW-0479">Metal-binding</keyword>
<feature type="compositionally biased region" description="Low complexity" evidence="7">
    <location>
        <begin position="15"/>
        <end position="30"/>
    </location>
</feature>
<evidence type="ECO:0000256" key="6">
    <source>
        <dbReference type="PROSITE-ProRule" id="PRU00175"/>
    </source>
</evidence>
<dbReference type="InterPro" id="IPR001841">
    <property type="entry name" value="Znf_RING"/>
</dbReference>
<gene>
    <name evidence="10" type="ORF">WJX73_010021</name>
</gene>